<dbReference type="AlphaFoldDB" id="A0A4R4FK03"/>
<organism evidence="2 3">
    <name type="scientific">Extibacter muris</name>
    <dbReference type="NCBI Taxonomy" id="1796622"/>
    <lineage>
        <taxon>Bacteria</taxon>
        <taxon>Bacillati</taxon>
        <taxon>Bacillota</taxon>
        <taxon>Clostridia</taxon>
        <taxon>Lachnospirales</taxon>
        <taxon>Lachnospiraceae</taxon>
        <taxon>Extibacter</taxon>
    </lineage>
</organism>
<proteinExistence type="predicted"/>
<dbReference type="EMBL" id="SMMX01000002">
    <property type="protein sequence ID" value="TDA23109.1"/>
    <property type="molecule type" value="Genomic_DNA"/>
</dbReference>
<evidence type="ECO:0000313" key="2">
    <source>
        <dbReference type="EMBL" id="TDA23109.1"/>
    </source>
</evidence>
<evidence type="ECO:0000259" key="1">
    <source>
        <dbReference type="Pfam" id="PF02965"/>
    </source>
</evidence>
<dbReference type="GO" id="GO:0008705">
    <property type="term" value="F:methionine synthase activity"/>
    <property type="evidence" value="ECO:0007669"/>
    <property type="project" value="InterPro"/>
</dbReference>
<dbReference type="RefSeq" id="WP_132275180.1">
    <property type="nucleotide sequence ID" value="NZ_JAOBST010000003.1"/>
</dbReference>
<comment type="caution">
    <text evidence="2">The sequence shown here is derived from an EMBL/GenBank/DDBJ whole genome shotgun (WGS) entry which is preliminary data.</text>
</comment>
<accession>A0A4R4FK03</accession>
<reference evidence="2 3" key="1">
    <citation type="journal article" date="2016" name="Nat. Microbiol.">
        <title>The Mouse Intestinal Bacterial Collection (miBC) provides host-specific insight into cultured diversity and functional potential of the gut microbiota.</title>
        <authorList>
            <person name="Lagkouvardos I."/>
            <person name="Pukall R."/>
            <person name="Abt B."/>
            <person name="Foesel B.U."/>
            <person name="Meier-Kolthoff J.P."/>
            <person name="Kumar N."/>
            <person name="Bresciani A."/>
            <person name="Martinez I."/>
            <person name="Just S."/>
            <person name="Ziegler C."/>
            <person name="Brugiroux S."/>
            <person name="Garzetti D."/>
            <person name="Wenning M."/>
            <person name="Bui T.P."/>
            <person name="Wang J."/>
            <person name="Hugenholtz F."/>
            <person name="Plugge C.M."/>
            <person name="Peterson D.A."/>
            <person name="Hornef M.W."/>
            <person name="Baines J.F."/>
            <person name="Smidt H."/>
            <person name="Walter J."/>
            <person name="Kristiansen K."/>
            <person name="Nielsen H.B."/>
            <person name="Haller D."/>
            <person name="Overmann J."/>
            <person name="Stecher B."/>
            <person name="Clavel T."/>
        </authorList>
    </citation>
    <scope>NUCLEOTIDE SEQUENCE [LARGE SCALE GENOMIC DNA]</scope>
    <source>
        <strain evidence="2 3">DSM 28560</strain>
    </source>
</reference>
<name>A0A4R4FK03_9FIRM</name>
<dbReference type="Pfam" id="PF02965">
    <property type="entry name" value="Met_synt_B12"/>
    <property type="match status" value="1"/>
</dbReference>
<sequence>MDTRTKEAVRYLGYGRHAVDDYTLALIGEAFEELDLLAARRIVYRIFDLTLKGQDCIEIGNLCIRSRGLGRNLNGCSKAAVLGATLGIEIDMYMKKLSITDMAKAVVVQACAAALLEDYLDSCQLEIEEEADRQGLYLRPRFSPGYGDFPIQHQEEILRMLDAAKKIGLTMTGSSMLTPTKSVTAVIGMSRRKEPCHRKGCEACKMTDCPYRR</sequence>
<feature type="domain" description="AdoMet activation" evidence="1">
    <location>
        <begin position="137"/>
        <end position="188"/>
    </location>
</feature>
<dbReference type="Proteomes" id="UP000295710">
    <property type="component" value="Unassembled WGS sequence"/>
</dbReference>
<protein>
    <submittedName>
        <fullName evidence="2">Vitamin B12 dependent methionine synthase activation subunit</fullName>
    </submittedName>
</protein>
<dbReference type="Gene3D" id="3.40.109.40">
    <property type="match status" value="1"/>
</dbReference>
<dbReference type="SUPFAM" id="SSF56507">
    <property type="entry name" value="Methionine synthase activation domain-like"/>
    <property type="match status" value="1"/>
</dbReference>
<evidence type="ECO:0000313" key="3">
    <source>
        <dbReference type="Proteomes" id="UP000295710"/>
    </source>
</evidence>
<dbReference type="InterPro" id="IPR004223">
    <property type="entry name" value="VitB12-dep_Met_synth_activ_dom"/>
</dbReference>
<gene>
    <name evidence="2" type="ORF">E1963_03220</name>
</gene>
<dbReference type="InterPro" id="IPR037010">
    <property type="entry name" value="VitB12-dep_Met_synth_activ_sf"/>
</dbReference>
<keyword evidence="3" id="KW-1185">Reference proteome</keyword>